<dbReference type="GO" id="GO:0016747">
    <property type="term" value="F:acyltransferase activity, transferring groups other than amino-acyl groups"/>
    <property type="evidence" value="ECO:0007669"/>
    <property type="project" value="InterPro"/>
</dbReference>
<dbReference type="PANTHER" id="PTHR43792:SF1">
    <property type="entry name" value="N-ACETYLTRANSFERASE DOMAIN-CONTAINING PROTEIN"/>
    <property type="match status" value="1"/>
</dbReference>
<protein>
    <submittedName>
        <fullName evidence="2">Protein N-acetyltransferase, RimJ/RimL family</fullName>
    </submittedName>
</protein>
<reference evidence="2 3" key="1">
    <citation type="submission" date="2017-04" db="EMBL/GenBank/DDBJ databases">
        <authorList>
            <person name="Afonso C.L."/>
            <person name="Miller P.J."/>
            <person name="Scott M.A."/>
            <person name="Spackman E."/>
            <person name="Goraichik I."/>
            <person name="Dimitrov K.M."/>
            <person name="Suarez D.L."/>
            <person name="Swayne D.E."/>
        </authorList>
    </citation>
    <scope>NUCLEOTIDE SEQUENCE [LARGE SCALE GENOMIC DNA]</scope>
    <source>
        <strain evidence="2 3">CGMCC 1.10972</strain>
    </source>
</reference>
<dbReference type="STRING" id="937218.SAMN06297251_11863"/>
<keyword evidence="3" id="KW-1185">Reference proteome</keyword>
<evidence type="ECO:0000313" key="3">
    <source>
        <dbReference type="Proteomes" id="UP000192656"/>
    </source>
</evidence>
<dbReference type="Proteomes" id="UP000192656">
    <property type="component" value="Unassembled WGS sequence"/>
</dbReference>
<dbReference type="OrthoDB" id="6293260at2"/>
<proteinExistence type="predicted"/>
<accession>A0A1W2DW78</accession>
<dbReference type="SUPFAM" id="SSF55729">
    <property type="entry name" value="Acyl-CoA N-acyltransferases (Nat)"/>
    <property type="match status" value="1"/>
</dbReference>
<dbReference type="InterPro" id="IPR016181">
    <property type="entry name" value="Acyl_CoA_acyltransferase"/>
</dbReference>
<dbReference type="InterPro" id="IPR000182">
    <property type="entry name" value="GNAT_dom"/>
</dbReference>
<keyword evidence="2" id="KW-0808">Transferase</keyword>
<gene>
    <name evidence="2" type="ORF">SAMN06297251_11863</name>
</gene>
<dbReference type="Gene3D" id="3.40.630.30">
    <property type="match status" value="1"/>
</dbReference>
<organism evidence="2 3">
    <name type="scientific">Fulvimarina manganoxydans</name>
    <dbReference type="NCBI Taxonomy" id="937218"/>
    <lineage>
        <taxon>Bacteria</taxon>
        <taxon>Pseudomonadati</taxon>
        <taxon>Pseudomonadota</taxon>
        <taxon>Alphaproteobacteria</taxon>
        <taxon>Hyphomicrobiales</taxon>
        <taxon>Aurantimonadaceae</taxon>
        <taxon>Fulvimarina</taxon>
    </lineage>
</organism>
<dbReference type="PROSITE" id="PS51186">
    <property type="entry name" value="GNAT"/>
    <property type="match status" value="1"/>
</dbReference>
<dbReference type="Pfam" id="PF13302">
    <property type="entry name" value="Acetyltransf_3"/>
    <property type="match status" value="1"/>
</dbReference>
<sequence>MTTLETRRLISRPWQQADVEPFFALSSDPEVMRFFGGPQPRETVEAVVKTAMERQRDFGVWFQPLILKETGAFIGITGIAKVLFEAPFTPAVEIGWRLDPAHWGQGLVTEIGRAFIDYAFMERGFDELVSFAVHDNERSIAVMKRLGFTHDRGDDFDHPRVPDDLSHLKRHVLYRLRNGAGKG</sequence>
<dbReference type="PANTHER" id="PTHR43792">
    <property type="entry name" value="GNAT FAMILY, PUTATIVE (AFU_ORTHOLOGUE AFUA_3G00765)-RELATED-RELATED"/>
    <property type="match status" value="1"/>
</dbReference>
<dbReference type="RefSeq" id="WP_084411709.1">
    <property type="nucleotide sequence ID" value="NZ_FWXR01000018.1"/>
</dbReference>
<evidence type="ECO:0000313" key="2">
    <source>
        <dbReference type="EMBL" id="SMD01761.1"/>
    </source>
</evidence>
<dbReference type="EMBL" id="FWXR01000018">
    <property type="protein sequence ID" value="SMD01761.1"/>
    <property type="molecule type" value="Genomic_DNA"/>
</dbReference>
<dbReference type="InterPro" id="IPR051531">
    <property type="entry name" value="N-acetyltransferase"/>
</dbReference>
<feature type="domain" description="N-acetyltransferase" evidence="1">
    <location>
        <begin position="9"/>
        <end position="179"/>
    </location>
</feature>
<name>A0A1W2DW78_9HYPH</name>
<dbReference type="AlphaFoldDB" id="A0A1W2DW78"/>
<evidence type="ECO:0000259" key="1">
    <source>
        <dbReference type="PROSITE" id="PS51186"/>
    </source>
</evidence>